<evidence type="ECO:0000256" key="1">
    <source>
        <dbReference type="SAM" id="MobiDB-lite"/>
    </source>
</evidence>
<accession>A0AAN7KEU4</accession>
<gene>
    <name evidence="2" type="ORF">SAY87_007701</name>
</gene>
<sequence>MGGIMIDVRGLVWMMSDSMSSSPPRLRFLLVLLHLRRRNTSFSSSCRAAAARPTNHGNRLRGSPSKTTSGPRLSCRMGGTWIRESASSRRASGDGLYWVKSTTSLGRLGVPSISTRNWP</sequence>
<organism evidence="2 3">
    <name type="scientific">Trapa incisa</name>
    <dbReference type="NCBI Taxonomy" id="236973"/>
    <lineage>
        <taxon>Eukaryota</taxon>
        <taxon>Viridiplantae</taxon>
        <taxon>Streptophyta</taxon>
        <taxon>Embryophyta</taxon>
        <taxon>Tracheophyta</taxon>
        <taxon>Spermatophyta</taxon>
        <taxon>Magnoliopsida</taxon>
        <taxon>eudicotyledons</taxon>
        <taxon>Gunneridae</taxon>
        <taxon>Pentapetalae</taxon>
        <taxon>rosids</taxon>
        <taxon>malvids</taxon>
        <taxon>Myrtales</taxon>
        <taxon>Lythraceae</taxon>
        <taxon>Trapa</taxon>
    </lineage>
</organism>
<dbReference type="AlphaFoldDB" id="A0AAN7KEU4"/>
<keyword evidence="3" id="KW-1185">Reference proteome</keyword>
<dbReference type="Proteomes" id="UP001345219">
    <property type="component" value="Chromosome 7"/>
</dbReference>
<reference evidence="2 3" key="1">
    <citation type="journal article" date="2023" name="Hortic Res">
        <title>Pangenome of water caltrop reveals structural variations and asymmetric subgenome divergence after allopolyploidization.</title>
        <authorList>
            <person name="Zhang X."/>
            <person name="Chen Y."/>
            <person name="Wang L."/>
            <person name="Yuan Y."/>
            <person name="Fang M."/>
            <person name="Shi L."/>
            <person name="Lu R."/>
            <person name="Comes H.P."/>
            <person name="Ma Y."/>
            <person name="Chen Y."/>
            <person name="Huang G."/>
            <person name="Zhou Y."/>
            <person name="Zheng Z."/>
            <person name="Qiu Y."/>
        </authorList>
    </citation>
    <scope>NUCLEOTIDE SEQUENCE [LARGE SCALE GENOMIC DNA]</scope>
    <source>
        <tissue evidence="2">Roots</tissue>
    </source>
</reference>
<name>A0AAN7KEU4_9MYRT</name>
<proteinExistence type="predicted"/>
<dbReference type="EMBL" id="JAXIOK010000007">
    <property type="protein sequence ID" value="KAK4766059.1"/>
    <property type="molecule type" value="Genomic_DNA"/>
</dbReference>
<feature type="region of interest" description="Disordered" evidence="1">
    <location>
        <begin position="45"/>
        <end position="74"/>
    </location>
</feature>
<protein>
    <submittedName>
        <fullName evidence="2">Uncharacterized protein</fullName>
    </submittedName>
</protein>
<evidence type="ECO:0000313" key="2">
    <source>
        <dbReference type="EMBL" id="KAK4766059.1"/>
    </source>
</evidence>
<comment type="caution">
    <text evidence="2">The sequence shown here is derived from an EMBL/GenBank/DDBJ whole genome shotgun (WGS) entry which is preliminary data.</text>
</comment>
<evidence type="ECO:0000313" key="3">
    <source>
        <dbReference type="Proteomes" id="UP001345219"/>
    </source>
</evidence>